<feature type="domain" description="C-type lectin" evidence="2">
    <location>
        <begin position="102"/>
        <end position="222"/>
    </location>
</feature>
<dbReference type="PROSITE" id="PS50041">
    <property type="entry name" value="C_TYPE_LECTIN_2"/>
    <property type="match status" value="1"/>
</dbReference>
<reference evidence="3 4" key="1">
    <citation type="journal article" date="2007" name="Nature">
        <title>Evolution of genes and genomes on the Drosophila phylogeny.</title>
        <authorList>
            <consortium name="Drosophila 12 Genomes Consortium"/>
            <person name="Clark A.G."/>
            <person name="Eisen M.B."/>
            <person name="Smith D.R."/>
            <person name="Bergman C.M."/>
            <person name="Oliver B."/>
            <person name="Markow T.A."/>
            <person name="Kaufman T.C."/>
            <person name="Kellis M."/>
            <person name="Gelbart W."/>
            <person name="Iyer V.N."/>
            <person name="Pollard D.A."/>
            <person name="Sackton T.B."/>
            <person name="Larracuente A.M."/>
            <person name="Singh N.D."/>
            <person name="Abad J.P."/>
            <person name="Abt D.N."/>
            <person name="Adryan B."/>
            <person name="Aguade M."/>
            <person name="Akashi H."/>
            <person name="Anderson W.W."/>
            <person name="Aquadro C.F."/>
            <person name="Ardell D.H."/>
            <person name="Arguello R."/>
            <person name="Artieri C.G."/>
            <person name="Barbash D.A."/>
            <person name="Barker D."/>
            <person name="Barsanti P."/>
            <person name="Batterham P."/>
            <person name="Batzoglou S."/>
            <person name="Begun D."/>
            <person name="Bhutkar A."/>
            <person name="Blanco E."/>
            <person name="Bosak S.A."/>
            <person name="Bradley R.K."/>
            <person name="Brand A.D."/>
            <person name="Brent M.R."/>
            <person name="Brooks A.N."/>
            <person name="Brown R.H."/>
            <person name="Butlin R.K."/>
            <person name="Caggese C."/>
            <person name="Calvi B.R."/>
            <person name="Bernardo de Carvalho A."/>
            <person name="Caspi A."/>
            <person name="Castrezana S."/>
            <person name="Celniker S.E."/>
            <person name="Chang J.L."/>
            <person name="Chapple C."/>
            <person name="Chatterji S."/>
            <person name="Chinwalla A."/>
            <person name="Civetta A."/>
            <person name="Clifton S.W."/>
            <person name="Comeron J.M."/>
            <person name="Costello J.C."/>
            <person name="Coyne J.A."/>
            <person name="Daub J."/>
            <person name="David R.G."/>
            <person name="Delcher A.L."/>
            <person name="Delehaunty K."/>
            <person name="Do C.B."/>
            <person name="Ebling H."/>
            <person name="Edwards K."/>
            <person name="Eickbush T."/>
            <person name="Evans J.D."/>
            <person name="Filipski A."/>
            <person name="Findeiss S."/>
            <person name="Freyhult E."/>
            <person name="Fulton L."/>
            <person name="Fulton R."/>
            <person name="Garcia A.C."/>
            <person name="Gardiner A."/>
            <person name="Garfield D.A."/>
            <person name="Garvin B.E."/>
            <person name="Gibson G."/>
            <person name="Gilbert D."/>
            <person name="Gnerre S."/>
            <person name="Godfrey J."/>
            <person name="Good R."/>
            <person name="Gotea V."/>
            <person name="Gravely B."/>
            <person name="Greenberg A.J."/>
            <person name="Griffiths-Jones S."/>
            <person name="Gross S."/>
            <person name="Guigo R."/>
            <person name="Gustafson E.A."/>
            <person name="Haerty W."/>
            <person name="Hahn M.W."/>
            <person name="Halligan D.L."/>
            <person name="Halpern A.L."/>
            <person name="Halter G.M."/>
            <person name="Han M.V."/>
            <person name="Heger A."/>
            <person name="Hillier L."/>
            <person name="Hinrichs A.S."/>
            <person name="Holmes I."/>
            <person name="Hoskins R.A."/>
            <person name="Hubisz M.J."/>
            <person name="Hultmark D."/>
            <person name="Huntley M.A."/>
            <person name="Jaffe D.B."/>
            <person name="Jagadeeshan S."/>
            <person name="Jeck W.R."/>
            <person name="Johnson J."/>
            <person name="Jones C.D."/>
            <person name="Jordan W.C."/>
            <person name="Karpen G.H."/>
            <person name="Kataoka E."/>
            <person name="Keightley P.D."/>
            <person name="Kheradpour P."/>
            <person name="Kirkness E.F."/>
            <person name="Koerich L.B."/>
            <person name="Kristiansen K."/>
            <person name="Kudrna D."/>
            <person name="Kulathinal R.J."/>
            <person name="Kumar S."/>
            <person name="Kwok R."/>
            <person name="Lander E."/>
            <person name="Langley C.H."/>
            <person name="Lapoint R."/>
            <person name="Lazzaro B.P."/>
            <person name="Lee S.J."/>
            <person name="Levesque L."/>
            <person name="Li R."/>
            <person name="Lin C.F."/>
            <person name="Lin M.F."/>
            <person name="Lindblad-Toh K."/>
            <person name="Llopart A."/>
            <person name="Long M."/>
            <person name="Low L."/>
            <person name="Lozovsky E."/>
            <person name="Lu J."/>
            <person name="Luo M."/>
            <person name="Machado C.A."/>
            <person name="Makalowski W."/>
            <person name="Marzo M."/>
            <person name="Matsuda M."/>
            <person name="Matzkin L."/>
            <person name="McAllister B."/>
            <person name="McBride C.S."/>
            <person name="McKernan B."/>
            <person name="McKernan K."/>
            <person name="Mendez-Lago M."/>
            <person name="Minx P."/>
            <person name="Mollenhauer M.U."/>
            <person name="Montooth K."/>
            <person name="Mount S.M."/>
            <person name="Mu X."/>
            <person name="Myers E."/>
            <person name="Negre B."/>
            <person name="Newfeld S."/>
            <person name="Nielsen R."/>
            <person name="Noor M.A."/>
            <person name="O'Grady P."/>
            <person name="Pachter L."/>
            <person name="Papaceit M."/>
            <person name="Parisi M.J."/>
            <person name="Parisi M."/>
            <person name="Parts L."/>
            <person name="Pedersen J.S."/>
            <person name="Pesole G."/>
            <person name="Phillippy A.M."/>
            <person name="Ponting C.P."/>
            <person name="Pop M."/>
            <person name="Porcelli D."/>
            <person name="Powell J.R."/>
            <person name="Prohaska S."/>
            <person name="Pruitt K."/>
            <person name="Puig M."/>
            <person name="Quesneville H."/>
            <person name="Ram K.R."/>
            <person name="Rand D."/>
            <person name="Rasmussen M.D."/>
            <person name="Reed L.K."/>
            <person name="Reenan R."/>
            <person name="Reily A."/>
            <person name="Remington K.A."/>
            <person name="Rieger T.T."/>
            <person name="Ritchie M.G."/>
            <person name="Robin C."/>
            <person name="Rogers Y.H."/>
            <person name="Rohde C."/>
            <person name="Rozas J."/>
            <person name="Rubenfield M.J."/>
            <person name="Ruiz A."/>
            <person name="Russo S."/>
            <person name="Salzberg S.L."/>
            <person name="Sanchez-Gracia A."/>
            <person name="Saranga D.J."/>
            <person name="Sato H."/>
            <person name="Schaeffer S.W."/>
            <person name="Schatz M.C."/>
            <person name="Schlenke T."/>
            <person name="Schwartz R."/>
            <person name="Segarra C."/>
            <person name="Singh R.S."/>
            <person name="Sirot L."/>
            <person name="Sirota M."/>
            <person name="Sisneros N.B."/>
            <person name="Smith C.D."/>
            <person name="Smith T.F."/>
            <person name="Spieth J."/>
            <person name="Stage D.E."/>
            <person name="Stark A."/>
            <person name="Stephan W."/>
            <person name="Strausberg R.L."/>
            <person name="Strempel S."/>
            <person name="Sturgill D."/>
            <person name="Sutton G."/>
            <person name="Sutton G.G."/>
            <person name="Tao W."/>
            <person name="Teichmann S."/>
            <person name="Tobari Y.N."/>
            <person name="Tomimura Y."/>
            <person name="Tsolas J.M."/>
            <person name="Valente V.L."/>
            <person name="Venter E."/>
            <person name="Venter J.C."/>
            <person name="Vicario S."/>
            <person name="Vieira F.G."/>
            <person name="Vilella A.J."/>
            <person name="Villasante A."/>
            <person name="Walenz B."/>
            <person name="Wang J."/>
            <person name="Wasserman M."/>
            <person name="Watts T."/>
            <person name="Wilson D."/>
            <person name="Wilson R.K."/>
            <person name="Wing R.A."/>
            <person name="Wolfner M.F."/>
            <person name="Wong A."/>
            <person name="Wong G.K."/>
            <person name="Wu C.I."/>
            <person name="Wu G."/>
            <person name="Yamamoto D."/>
            <person name="Yang H.P."/>
            <person name="Yang S.P."/>
            <person name="Yorke J.A."/>
            <person name="Yoshida K."/>
            <person name="Zdobnov E."/>
            <person name="Zhang P."/>
            <person name="Zhang Y."/>
            <person name="Zimin A.V."/>
            <person name="Baldwin J."/>
            <person name="Abdouelleil A."/>
            <person name="Abdulkadir J."/>
            <person name="Abebe A."/>
            <person name="Abera B."/>
            <person name="Abreu J."/>
            <person name="Acer S.C."/>
            <person name="Aftuck L."/>
            <person name="Alexander A."/>
            <person name="An P."/>
            <person name="Anderson E."/>
            <person name="Anderson S."/>
            <person name="Arachi H."/>
            <person name="Azer M."/>
            <person name="Bachantsang P."/>
            <person name="Barry A."/>
            <person name="Bayul T."/>
            <person name="Berlin A."/>
            <person name="Bessette D."/>
            <person name="Bloom T."/>
            <person name="Blye J."/>
            <person name="Boguslavskiy L."/>
            <person name="Bonnet C."/>
            <person name="Boukhgalter B."/>
            <person name="Bourzgui I."/>
            <person name="Brown A."/>
            <person name="Cahill P."/>
            <person name="Channer S."/>
            <person name="Cheshatsang Y."/>
            <person name="Chuda L."/>
            <person name="Citroen M."/>
            <person name="Collymore A."/>
            <person name="Cooke P."/>
            <person name="Costello M."/>
            <person name="D'Aco K."/>
            <person name="Daza R."/>
            <person name="De Haan G."/>
            <person name="DeGray S."/>
            <person name="DeMaso C."/>
            <person name="Dhargay N."/>
            <person name="Dooley K."/>
            <person name="Dooley E."/>
            <person name="Doricent M."/>
            <person name="Dorje P."/>
            <person name="Dorjee K."/>
            <person name="Dupes A."/>
            <person name="Elong R."/>
            <person name="Falk J."/>
            <person name="Farina A."/>
            <person name="Faro S."/>
            <person name="Ferguson D."/>
            <person name="Fisher S."/>
            <person name="Foley C.D."/>
            <person name="Franke A."/>
            <person name="Friedrich D."/>
            <person name="Gadbois L."/>
            <person name="Gearin G."/>
            <person name="Gearin C.R."/>
            <person name="Giannoukos G."/>
            <person name="Goode T."/>
            <person name="Graham J."/>
            <person name="Grandbois E."/>
            <person name="Grewal S."/>
            <person name="Gyaltsen K."/>
            <person name="Hafez N."/>
            <person name="Hagos B."/>
            <person name="Hall J."/>
            <person name="Henson C."/>
            <person name="Hollinger A."/>
            <person name="Honan T."/>
            <person name="Huard M.D."/>
            <person name="Hughes L."/>
            <person name="Hurhula B."/>
            <person name="Husby M.E."/>
            <person name="Kamat A."/>
            <person name="Kanga B."/>
            <person name="Kashin S."/>
            <person name="Khazanovich D."/>
            <person name="Kisner P."/>
            <person name="Lance K."/>
            <person name="Lara M."/>
            <person name="Lee W."/>
            <person name="Lennon N."/>
            <person name="Letendre F."/>
            <person name="LeVine R."/>
            <person name="Lipovsky A."/>
            <person name="Liu X."/>
            <person name="Liu J."/>
            <person name="Liu S."/>
            <person name="Lokyitsang T."/>
            <person name="Lokyitsang Y."/>
            <person name="Lubonja R."/>
            <person name="Lui A."/>
            <person name="MacDonald P."/>
            <person name="Magnisalis V."/>
            <person name="Maru K."/>
            <person name="Matthews C."/>
            <person name="McCusker W."/>
            <person name="McDonough S."/>
            <person name="Mehta T."/>
            <person name="Meldrim J."/>
            <person name="Meneus L."/>
            <person name="Mihai O."/>
            <person name="Mihalev A."/>
            <person name="Mihova T."/>
            <person name="Mittelman R."/>
            <person name="Mlenga V."/>
            <person name="Montmayeur A."/>
            <person name="Mulrain L."/>
            <person name="Navidi A."/>
            <person name="Naylor J."/>
            <person name="Negash T."/>
            <person name="Nguyen T."/>
            <person name="Nguyen N."/>
            <person name="Nicol R."/>
            <person name="Norbu C."/>
            <person name="Norbu N."/>
            <person name="Novod N."/>
            <person name="O'Neill B."/>
            <person name="Osman S."/>
            <person name="Markiewicz E."/>
            <person name="Oyono O.L."/>
            <person name="Patti C."/>
            <person name="Phunkhang P."/>
            <person name="Pierre F."/>
            <person name="Priest M."/>
            <person name="Raghuraman S."/>
            <person name="Rege F."/>
            <person name="Reyes R."/>
            <person name="Rise C."/>
            <person name="Rogov P."/>
            <person name="Ross K."/>
            <person name="Ryan E."/>
            <person name="Settipalli S."/>
            <person name="Shea T."/>
            <person name="Sherpa N."/>
            <person name="Shi L."/>
            <person name="Shih D."/>
            <person name="Sparrow T."/>
            <person name="Spaulding J."/>
            <person name="Stalker J."/>
            <person name="Stange-Thomann N."/>
            <person name="Stavropoulos S."/>
            <person name="Stone C."/>
            <person name="Strader C."/>
            <person name="Tesfaye S."/>
            <person name="Thomson T."/>
            <person name="Thoulutsang Y."/>
            <person name="Thoulutsang D."/>
            <person name="Topham K."/>
            <person name="Topping I."/>
            <person name="Tsamla T."/>
            <person name="Vassiliev H."/>
            <person name="Vo A."/>
            <person name="Wangchuk T."/>
            <person name="Wangdi T."/>
            <person name="Weiand M."/>
            <person name="Wilkinson J."/>
            <person name="Wilson A."/>
            <person name="Yadav S."/>
            <person name="Young G."/>
            <person name="Yu Q."/>
            <person name="Zembek L."/>
            <person name="Zhong D."/>
            <person name="Zimmer A."/>
            <person name="Zwirko Z."/>
            <person name="Jaffe D.B."/>
            <person name="Alvarez P."/>
            <person name="Brockman W."/>
            <person name="Butler J."/>
            <person name="Chin C."/>
            <person name="Gnerre S."/>
            <person name="Grabherr M."/>
            <person name="Kleber M."/>
            <person name="Mauceli E."/>
            <person name="MacCallum I."/>
        </authorList>
    </citation>
    <scope>NUCLEOTIDE SEQUENCE [LARGE SCALE GENOMIC DNA]</scope>
    <source>
        <strain evidence="4">MSH-3 / Tucson 14011-0111.49</strain>
    </source>
</reference>
<dbReference type="OrthoDB" id="7950296at2759"/>
<name>B4GKW4_DROPE</name>
<dbReference type="eggNOG" id="KOG4297">
    <property type="taxonomic scope" value="Eukaryota"/>
</dbReference>
<dbReference type="HOGENOM" id="CLU_049894_13_3_1"/>
<dbReference type="InterPro" id="IPR016187">
    <property type="entry name" value="CTDL_fold"/>
</dbReference>
<dbReference type="CDD" id="cd00037">
    <property type="entry name" value="CLECT"/>
    <property type="match status" value="1"/>
</dbReference>
<organism evidence="4">
    <name type="scientific">Drosophila persimilis</name>
    <name type="common">Fruit fly</name>
    <dbReference type="NCBI Taxonomy" id="7234"/>
    <lineage>
        <taxon>Eukaryota</taxon>
        <taxon>Metazoa</taxon>
        <taxon>Ecdysozoa</taxon>
        <taxon>Arthropoda</taxon>
        <taxon>Hexapoda</taxon>
        <taxon>Insecta</taxon>
        <taxon>Pterygota</taxon>
        <taxon>Neoptera</taxon>
        <taxon>Endopterygota</taxon>
        <taxon>Diptera</taxon>
        <taxon>Brachycera</taxon>
        <taxon>Muscomorpha</taxon>
        <taxon>Ephydroidea</taxon>
        <taxon>Drosophilidae</taxon>
        <taxon>Drosophila</taxon>
        <taxon>Sophophora</taxon>
    </lineage>
</organism>
<dbReference type="InterPro" id="IPR016186">
    <property type="entry name" value="C-type_lectin-like/link_sf"/>
</dbReference>
<dbReference type="KEGG" id="dpe:6593385"/>
<dbReference type="PhylomeDB" id="B4GKW4"/>
<dbReference type="SMART" id="SM00034">
    <property type="entry name" value="CLECT"/>
    <property type="match status" value="1"/>
</dbReference>
<dbReference type="InterPro" id="IPR050111">
    <property type="entry name" value="C-type_lectin/snaclec_domain"/>
</dbReference>
<dbReference type="Proteomes" id="UP000008744">
    <property type="component" value="Unassembled WGS sequence"/>
</dbReference>
<evidence type="ECO:0000259" key="2">
    <source>
        <dbReference type="PROSITE" id="PS50041"/>
    </source>
</evidence>
<keyword evidence="4" id="KW-1185">Reference proteome</keyword>
<dbReference type="OMA" id="NACSANL"/>
<dbReference type="PANTHER" id="PTHR22803">
    <property type="entry name" value="MANNOSE, PHOSPHOLIPASE, LECTIN RECEPTOR RELATED"/>
    <property type="match status" value="1"/>
</dbReference>
<accession>B4GKW4</accession>
<dbReference type="Gene3D" id="3.10.100.10">
    <property type="entry name" value="Mannose-Binding Protein A, subunit A"/>
    <property type="match status" value="1"/>
</dbReference>
<dbReference type="SUPFAM" id="SSF56436">
    <property type="entry name" value="C-type lectin-like"/>
    <property type="match status" value="1"/>
</dbReference>
<evidence type="ECO:0000313" key="4">
    <source>
        <dbReference type="Proteomes" id="UP000008744"/>
    </source>
</evidence>
<dbReference type="SMR" id="B4GKW4"/>
<keyword evidence="1" id="KW-0175">Coiled coil</keyword>
<dbReference type="EMBL" id="CH479184">
    <property type="protein sequence ID" value="EDW37280.1"/>
    <property type="molecule type" value="Genomic_DNA"/>
</dbReference>
<evidence type="ECO:0000256" key="1">
    <source>
        <dbReference type="SAM" id="Coils"/>
    </source>
</evidence>
<evidence type="ECO:0000313" key="3">
    <source>
        <dbReference type="EMBL" id="EDW37280.1"/>
    </source>
</evidence>
<dbReference type="Pfam" id="PF00059">
    <property type="entry name" value="Lectin_C"/>
    <property type="match status" value="1"/>
</dbReference>
<gene>
    <name evidence="3" type="primary">Dper\GL26175</name>
    <name evidence="3" type="ORF">Dper_GL26175</name>
</gene>
<protein>
    <submittedName>
        <fullName evidence="3">GL26175</fullName>
    </submittedName>
</protein>
<dbReference type="AlphaFoldDB" id="B4GKW4"/>
<proteinExistence type="predicted"/>
<dbReference type="InterPro" id="IPR001304">
    <property type="entry name" value="C-type_lectin-like"/>
</dbReference>
<sequence length="238" mass="27925">MDKKLEALGRELAIQQELKKSSQQVDTLSPLAEIEKNEKLEAGLERIQQELEKSSKQMEDTLSKIAQIDEKLYTQGRQIEIQQELTKITHMRLQRLLVFEKIGSKYYYIEKKIKMNWSDALHKCREMGAHLASLQSEDEIKALYRVLQPNQWYWIDLNDIKKDREFISATTGLPGTFFHWNENEPNNKDNSEHCVELYTFTSTSQSLMNDQSCSDGNFFICQTSWDKIQHKTTQIILQ</sequence>
<feature type="coiled-coil region" evidence="1">
    <location>
        <begin position="37"/>
        <end position="71"/>
    </location>
</feature>